<protein>
    <submittedName>
        <fullName evidence="1">Uncharacterized protein</fullName>
    </submittedName>
</protein>
<accession>A0A834I6A2</accession>
<dbReference type="Proteomes" id="UP000625711">
    <property type="component" value="Unassembled WGS sequence"/>
</dbReference>
<comment type="caution">
    <text evidence="1">The sequence shown here is derived from an EMBL/GenBank/DDBJ whole genome shotgun (WGS) entry which is preliminary data.</text>
</comment>
<organism evidence="1 2">
    <name type="scientific">Rhynchophorus ferrugineus</name>
    <name type="common">Red palm weevil</name>
    <name type="synonym">Curculio ferrugineus</name>
    <dbReference type="NCBI Taxonomy" id="354439"/>
    <lineage>
        <taxon>Eukaryota</taxon>
        <taxon>Metazoa</taxon>
        <taxon>Ecdysozoa</taxon>
        <taxon>Arthropoda</taxon>
        <taxon>Hexapoda</taxon>
        <taxon>Insecta</taxon>
        <taxon>Pterygota</taxon>
        <taxon>Neoptera</taxon>
        <taxon>Endopterygota</taxon>
        <taxon>Coleoptera</taxon>
        <taxon>Polyphaga</taxon>
        <taxon>Cucujiformia</taxon>
        <taxon>Curculionidae</taxon>
        <taxon>Dryophthorinae</taxon>
        <taxon>Rhynchophorus</taxon>
    </lineage>
</organism>
<dbReference type="EMBL" id="JAACXV010013301">
    <property type="protein sequence ID" value="KAF7273769.1"/>
    <property type="molecule type" value="Genomic_DNA"/>
</dbReference>
<gene>
    <name evidence="1" type="ORF">GWI33_013524</name>
</gene>
<dbReference type="AlphaFoldDB" id="A0A834I6A2"/>
<reference evidence="1" key="1">
    <citation type="submission" date="2020-08" db="EMBL/GenBank/DDBJ databases">
        <title>Genome sequencing and assembly of the red palm weevil Rhynchophorus ferrugineus.</title>
        <authorList>
            <person name="Dias G.B."/>
            <person name="Bergman C.M."/>
            <person name="Manee M."/>
        </authorList>
    </citation>
    <scope>NUCLEOTIDE SEQUENCE</scope>
    <source>
        <strain evidence="1">AA-2017</strain>
        <tissue evidence="1">Whole larva</tissue>
    </source>
</reference>
<sequence length="291" mass="33633">MANLKNIFHYLNLLPEKENNKILVENGEMFKGVLHFLKFLSILINKLKYEAQGGITDNEIFDTLNIKELKDIIDQAHYNVRDVLTILRSHLLDKGDPSTLILDVFNICLLYLMNMIYDESKSANTLLTHFMEFKEIINTFSDSPILLESKLFKNSVTFFASDILQVLTRCNFSVDQPQQIKIKCVISDILIEIAIFGNYRDAVLKLLLKRFKYFSTYFSMNAHFDGLTAAHISNLEFLAYTTKYIIQNSPFQGTNYNASVDFQIKQVVDELLKFVQDKISIILKNILESIL</sequence>
<evidence type="ECO:0000313" key="2">
    <source>
        <dbReference type="Proteomes" id="UP000625711"/>
    </source>
</evidence>
<dbReference type="OrthoDB" id="10548242at2759"/>
<keyword evidence="2" id="KW-1185">Reference proteome</keyword>
<evidence type="ECO:0000313" key="1">
    <source>
        <dbReference type="EMBL" id="KAF7273769.1"/>
    </source>
</evidence>
<name>A0A834I6A2_RHYFE</name>
<proteinExistence type="predicted"/>